<proteinExistence type="predicted"/>
<evidence type="ECO:0000313" key="3">
    <source>
        <dbReference type="Proteomes" id="UP000029227"/>
    </source>
</evidence>
<keyword evidence="1 2" id="KW-0808">Transferase</keyword>
<dbReference type="Proteomes" id="UP000029227">
    <property type="component" value="Unassembled WGS sequence"/>
</dbReference>
<dbReference type="eggNOG" id="COG1788">
    <property type="taxonomic scope" value="Bacteria"/>
</dbReference>
<dbReference type="Pfam" id="PF01144">
    <property type="entry name" value="CoA_trans"/>
    <property type="match status" value="1"/>
</dbReference>
<dbReference type="PANTHER" id="PTHR13707:SF60">
    <property type="entry name" value="ACETATE COA-TRANSFERASE SUBUNIT ALPHA"/>
    <property type="match status" value="1"/>
</dbReference>
<gene>
    <name evidence="2" type="ORF">JCM19237_5629</name>
</gene>
<accession>A0A090QIH1</accession>
<sequence>MRADLAFIRGSIVDHKGNVFYKRTTQNFNPMMATAADIVVVEAEKLVNTGDIEPECVHTPGLFVNHIYQGA</sequence>
<dbReference type="STRING" id="754436.JCM19237_5629"/>
<evidence type="ECO:0000256" key="1">
    <source>
        <dbReference type="ARBA" id="ARBA00022679"/>
    </source>
</evidence>
<name>A0A090QIH1_9GAMM</name>
<comment type="caution">
    <text evidence="2">The sequence shown here is derived from an EMBL/GenBank/DDBJ whole genome shotgun (WGS) entry which is preliminary data.</text>
</comment>
<dbReference type="PANTHER" id="PTHR13707">
    <property type="entry name" value="KETOACID-COENZYME A TRANSFERASE"/>
    <property type="match status" value="1"/>
</dbReference>
<reference evidence="2 3" key="1">
    <citation type="journal article" date="2014" name="Genome Announc.">
        <title>Draft Genome Sequences of Two Vibrionaceae Species, Vibrio ponticus C121 and Photobacterium aphoticum C119, Isolated as Coral Reef Microbiota.</title>
        <authorList>
            <person name="Al-saari N."/>
            <person name="Meirelles P.M."/>
            <person name="Mino S."/>
            <person name="Suda W."/>
            <person name="Oshima K."/>
            <person name="Hattori M."/>
            <person name="Ohkuma M."/>
            <person name="Thompson F.L."/>
            <person name="Gomez-Gil B."/>
            <person name="Sawabe T."/>
            <person name="Sawabe T."/>
        </authorList>
    </citation>
    <scope>NUCLEOTIDE SEQUENCE [LARGE SCALE GENOMIC DNA]</scope>
    <source>
        <strain evidence="2 3">JCM 19237</strain>
    </source>
</reference>
<organism evidence="2 3">
    <name type="scientific">Photobacterium aphoticum</name>
    <dbReference type="NCBI Taxonomy" id="754436"/>
    <lineage>
        <taxon>Bacteria</taxon>
        <taxon>Pseudomonadati</taxon>
        <taxon>Pseudomonadota</taxon>
        <taxon>Gammaproteobacteria</taxon>
        <taxon>Vibrionales</taxon>
        <taxon>Vibrionaceae</taxon>
        <taxon>Photobacterium</taxon>
    </lineage>
</organism>
<dbReference type="AlphaFoldDB" id="A0A090QIH1"/>
<dbReference type="InterPro" id="IPR037171">
    <property type="entry name" value="NagB/RpiA_transferase-like"/>
</dbReference>
<dbReference type="SUPFAM" id="SSF100950">
    <property type="entry name" value="NagB/RpiA/CoA transferase-like"/>
    <property type="match status" value="1"/>
</dbReference>
<dbReference type="GO" id="GO:0047371">
    <property type="term" value="F:butyrate-acetoacetate CoA-transferase activity"/>
    <property type="evidence" value="ECO:0007669"/>
    <property type="project" value="UniProtKB-EC"/>
</dbReference>
<protein>
    <submittedName>
        <fullName evidence="2">Butyrate-acetoacetate CoA-transferase subunit A</fullName>
        <ecNumber evidence="2">2.8.3.9</ecNumber>
    </submittedName>
</protein>
<dbReference type="InterPro" id="IPR004165">
    <property type="entry name" value="CoA_trans_fam_I"/>
</dbReference>
<dbReference type="Gene3D" id="3.40.1080.10">
    <property type="entry name" value="Glutaconate Coenzyme A-transferase"/>
    <property type="match status" value="1"/>
</dbReference>
<dbReference type="EMBL" id="BBMN01000001">
    <property type="protein sequence ID" value="GAL02736.1"/>
    <property type="molecule type" value="Genomic_DNA"/>
</dbReference>
<dbReference type="EC" id="2.8.3.9" evidence="2"/>
<evidence type="ECO:0000313" key="2">
    <source>
        <dbReference type="EMBL" id="GAL02736.1"/>
    </source>
</evidence>